<dbReference type="SUPFAM" id="SSF103473">
    <property type="entry name" value="MFS general substrate transporter"/>
    <property type="match status" value="1"/>
</dbReference>
<evidence type="ECO:0000256" key="2">
    <source>
        <dbReference type="ARBA" id="ARBA00022448"/>
    </source>
</evidence>
<dbReference type="GO" id="GO:0022857">
    <property type="term" value="F:transmembrane transporter activity"/>
    <property type="evidence" value="ECO:0007669"/>
    <property type="project" value="InterPro"/>
</dbReference>
<comment type="caution">
    <text evidence="8">The sequence shown here is derived from an EMBL/GenBank/DDBJ whole genome shotgun (WGS) entry which is preliminary data.</text>
</comment>
<feature type="transmembrane region" description="Helical" evidence="6">
    <location>
        <begin position="384"/>
        <end position="407"/>
    </location>
</feature>
<feature type="domain" description="Major facilitator superfamily (MFS) profile" evidence="7">
    <location>
        <begin position="221"/>
        <end position="425"/>
    </location>
</feature>
<dbReference type="InterPro" id="IPR036259">
    <property type="entry name" value="MFS_trans_sf"/>
</dbReference>
<keyword evidence="3 6" id="KW-0812">Transmembrane</keyword>
<accession>A0A916VFQ8</accession>
<gene>
    <name evidence="8" type="ORF">PRECH8_18530</name>
</gene>
<keyword evidence="4 6" id="KW-1133">Transmembrane helix</keyword>
<name>A0A916VFQ8_9BACL</name>
<reference evidence="8" key="1">
    <citation type="submission" date="2020-08" db="EMBL/GenBank/DDBJ databases">
        <authorList>
            <person name="Uke A."/>
            <person name="Chhe C."/>
            <person name="Baramee S."/>
            <person name="Kosugi A."/>
        </authorList>
    </citation>
    <scope>NUCLEOTIDE SEQUENCE</scope>
    <source>
        <strain evidence="8">DA-C8</strain>
    </source>
</reference>
<evidence type="ECO:0000256" key="6">
    <source>
        <dbReference type="SAM" id="Phobius"/>
    </source>
</evidence>
<evidence type="ECO:0000313" key="8">
    <source>
        <dbReference type="EMBL" id="GFR38557.1"/>
    </source>
</evidence>
<evidence type="ECO:0000256" key="1">
    <source>
        <dbReference type="ARBA" id="ARBA00004651"/>
    </source>
</evidence>
<dbReference type="Gene3D" id="1.20.1250.20">
    <property type="entry name" value="MFS general substrate transporter like domains"/>
    <property type="match status" value="1"/>
</dbReference>
<dbReference type="Proteomes" id="UP000654993">
    <property type="component" value="Unassembled WGS sequence"/>
</dbReference>
<evidence type="ECO:0000313" key="9">
    <source>
        <dbReference type="Proteomes" id="UP000654993"/>
    </source>
</evidence>
<protein>
    <submittedName>
        <fullName evidence="8">MFS transporter</fullName>
    </submittedName>
</protein>
<evidence type="ECO:0000256" key="3">
    <source>
        <dbReference type="ARBA" id="ARBA00022692"/>
    </source>
</evidence>
<dbReference type="Pfam" id="PF12832">
    <property type="entry name" value="MFS_1_like"/>
    <property type="match status" value="1"/>
</dbReference>
<comment type="subcellular location">
    <subcellularLocation>
        <location evidence="1">Cell membrane</location>
        <topology evidence="1">Multi-pass membrane protein</topology>
    </subcellularLocation>
</comment>
<dbReference type="InterPro" id="IPR020846">
    <property type="entry name" value="MFS_dom"/>
</dbReference>
<dbReference type="PANTHER" id="PTHR23526:SF2">
    <property type="entry name" value="MAJOR FACILITATOR SUPERFAMILY (MFS) PROFILE DOMAIN-CONTAINING PROTEIN"/>
    <property type="match status" value="1"/>
</dbReference>
<feature type="transmembrane region" description="Helical" evidence="6">
    <location>
        <begin position="106"/>
        <end position="128"/>
    </location>
</feature>
<evidence type="ECO:0000256" key="4">
    <source>
        <dbReference type="ARBA" id="ARBA00022989"/>
    </source>
</evidence>
<feature type="transmembrane region" description="Helical" evidence="6">
    <location>
        <begin position="46"/>
        <end position="67"/>
    </location>
</feature>
<dbReference type="GO" id="GO:0005886">
    <property type="term" value="C:plasma membrane"/>
    <property type="evidence" value="ECO:0007669"/>
    <property type="project" value="UniProtKB-SubCell"/>
</dbReference>
<feature type="transmembrane region" description="Helical" evidence="6">
    <location>
        <begin position="176"/>
        <end position="199"/>
    </location>
</feature>
<organism evidence="8 9">
    <name type="scientific">Insulibacter thermoxylanivorax</name>
    <dbReference type="NCBI Taxonomy" id="2749268"/>
    <lineage>
        <taxon>Bacteria</taxon>
        <taxon>Bacillati</taxon>
        <taxon>Bacillota</taxon>
        <taxon>Bacilli</taxon>
        <taxon>Bacillales</taxon>
        <taxon>Paenibacillaceae</taxon>
        <taxon>Insulibacter</taxon>
    </lineage>
</organism>
<dbReference type="PROSITE" id="PS50850">
    <property type="entry name" value="MFS"/>
    <property type="match status" value="1"/>
</dbReference>
<dbReference type="InterPro" id="IPR024989">
    <property type="entry name" value="MFS_assoc_dom"/>
</dbReference>
<keyword evidence="2" id="KW-0813">Transport</keyword>
<proteinExistence type="predicted"/>
<feature type="transmembrane region" description="Helical" evidence="6">
    <location>
        <begin position="315"/>
        <end position="336"/>
    </location>
</feature>
<sequence>MKKKSSNYRRNMQVGLLEGIPATVIYMTLGGPYLTGYLLYLGASSVQVGIAAAIPALTNVLQILAALGMQYINNRRLAIIIFASIHRVVWVLTGLIPFLFPESLWVIIYLIMMFIAFAGNAVSSVAWTSLIADMVPSRLRGKYFGLRNAVINAAGSVSLFVCGMVLDHYGEDIGFAFIYIVCAIAVVLNIILFFAYPNVEFEKSQETDIGKRFLLPFRDWAFIKPALFISAFLFFYGIVVPFFNYLMLDVLEISYSWVSIITIIHYITMILAYYYWGKLNARFSTRQLLMWSLPIIGLSCLAWGLIGLLPAVPVLIFIHILLGIGLGGYNLLNFTFVIGDTPKADRPVYIGVFMALTGLMSFIGSTLGGVVFDWLANWSKEAQVYGVTLTIGAVLVLMMAVCGERVFGARWRLPKKSNPWLGRGA</sequence>
<evidence type="ECO:0000256" key="5">
    <source>
        <dbReference type="ARBA" id="ARBA00023136"/>
    </source>
</evidence>
<keyword evidence="5 6" id="KW-0472">Membrane</keyword>
<feature type="transmembrane region" description="Helical" evidence="6">
    <location>
        <begin position="220"/>
        <end position="243"/>
    </location>
</feature>
<dbReference type="PANTHER" id="PTHR23526">
    <property type="entry name" value="INTEGRAL MEMBRANE TRANSPORT PROTEIN-RELATED"/>
    <property type="match status" value="1"/>
</dbReference>
<dbReference type="AlphaFoldDB" id="A0A916VFQ8"/>
<feature type="transmembrane region" description="Helical" evidence="6">
    <location>
        <begin position="288"/>
        <end position="309"/>
    </location>
</feature>
<feature type="transmembrane region" description="Helical" evidence="6">
    <location>
        <begin position="255"/>
        <end position="276"/>
    </location>
</feature>
<keyword evidence="9" id="KW-1185">Reference proteome</keyword>
<dbReference type="EMBL" id="BMAQ01000021">
    <property type="protein sequence ID" value="GFR38557.1"/>
    <property type="molecule type" value="Genomic_DNA"/>
</dbReference>
<feature type="transmembrane region" description="Helical" evidence="6">
    <location>
        <begin position="79"/>
        <end position="100"/>
    </location>
</feature>
<feature type="transmembrane region" description="Helical" evidence="6">
    <location>
        <begin position="348"/>
        <end position="372"/>
    </location>
</feature>
<dbReference type="InterPro" id="IPR052528">
    <property type="entry name" value="Sugar_transport-like"/>
</dbReference>
<feature type="transmembrane region" description="Helical" evidence="6">
    <location>
        <begin position="20"/>
        <end position="40"/>
    </location>
</feature>
<reference evidence="8" key="2">
    <citation type="journal article" date="2021" name="Data Brief">
        <title>Draft genome sequence data of the facultative, thermophilic, xylanolytic bacterium Paenibacillus sp. strain DA-C8.</title>
        <authorList>
            <person name="Chhe C."/>
            <person name="Uke A."/>
            <person name="Baramee S."/>
            <person name="Ungkulpasvich U."/>
            <person name="Tachaapaikoon C."/>
            <person name="Pason P."/>
            <person name="Waeonukul R."/>
            <person name="Ratanakhanokchai K."/>
            <person name="Kosugi A."/>
        </authorList>
    </citation>
    <scope>NUCLEOTIDE SEQUENCE</scope>
    <source>
        <strain evidence="8">DA-C8</strain>
    </source>
</reference>
<evidence type="ECO:0000259" key="7">
    <source>
        <dbReference type="PROSITE" id="PS50850"/>
    </source>
</evidence>
<feature type="transmembrane region" description="Helical" evidence="6">
    <location>
        <begin position="149"/>
        <end position="170"/>
    </location>
</feature>